<reference evidence="1 2" key="1">
    <citation type="submission" date="2007-03" db="EMBL/GenBank/DDBJ databases">
        <authorList>
            <person name="Stal L."/>
            <person name="Ferriera S."/>
            <person name="Johnson J."/>
            <person name="Kravitz S."/>
            <person name="Beeson K."/>
            <person name="Sutton G."/>
            <person name="Rogers Y.-H."/>
            <person name="Friedman R."/>
            <person name="Frazier M."/>
            <person name="Venter J.C."/>
        </authorList>
    </citation>
    <scope>NUCLEOTIDE SEQUENCE [LARGE SCALE GENOMIC DNA]</scope>
    <source>
        <strain evidence="1 2">CCY0110</strain>
    </source>
</reference>
<proteinExistence type="predicted"/>
<name>A3IVQ7_9CHRO</name>
<dbReference type="AlphaFoldDB" id="A3IVQ7"/>
<protein>
    <submittedName>
        <fullName evidence="1">Uncharacterized protein</fullName>
    </submittedName>
</protein>
<keyword evidence="2" id="KW-1185">Reference proteome</keyword>
<accession>A3IVQ7</accession>
<dbReference type="Proteomes" id="UP000003781">
    <property type="component" value="Unassembled WGS sequence"/>
</dbReference>
<gene>
    <name evidence="1" type="ORF">CY0110_27104</name>
</gene>
<comment type="caution">
    <text evidence="1">The sequence shown here is derived from an EMBL/GenBank/DDBJ whole genome shotgun (WGS) entry which is preliminary data.</text>
</comment>
<evidence type="ECO:0000313" key="2">
    <source>
        <dbReference type="Proteomes" id="UP000003781"/>
    </source>
</evidence>
<dbReference type="EMBL" id="AAXW01000044">
    <property type="protein sequence ID" value="EAZ89447.1"/>
    <property type="molecule type" value="Genomic_DNA"/>
</dbReference>
<organism evidence="1 2">
    <name type="scientific">Crocosphaera chwakensis CCY0110</name>
    <dbReference type="NCBI Taxonomy" id="391612"/>
    <lineage>
        <taxon>Bacteria</taxon>
        <taxon>Bacillati</taxon>
        <taxon>Cyanobacteriota</taxon>
        <taxon>Cyanophyceae</taxon>
        <taxon>Oscillatoriophycideae</taxon>
        <taxon>Chroococcales</taxon>
        <taxon>Aphanothecaceae</taxon>
        <taxon>Crocosphaera</taxon>
        <taxon>Crocosphaera chwakensis</taxon>
    </lineage>
</organism>
<sequence length="36" mass="4226">MTESEQLAEIKELIEKNNRGIEERLDHLEAKTDDIN</sequence>
<evidence type="ECO:0000313" key="1">
    <source>
        <dbReference type="EMBL" id="EAZ89447.1"/>
    </source>
</evidence>